<dbReference type="InterPro" id="IPR050879">
    <property type="entry name" value="Acyltransferase_3"/>
</dbReference>
<dbReference type="RefSeq" id="WP_092960667.1">
    <property type="nucleotide sequence ID" value="NZ_FOSQ01000005.1"/>
</dbReference>
<feature type="transmembrane region" description="Helical" evidence="1">
    <location>
        <begin position="315"/>
        <end position="335"/>
    </location>
</feature>
<sequence>MGVNAKAAAPRRPALTRLRVLLIGWVLVYHLELPLRALRGLGFVEAVALKGYLGVDGFFLLSGFALVLGYAHRPPAGFAGWAGFMRGRILRVMPLHLVLLFALLALVLAASAAGLSVNAPERFGLREFVLQALLLHGWETTSLHAWNYPSWALSVILAGYMAFPLLLAGVLAAPAAVLWLLLAIGGAGLLALGAMDPALQLNHTLHLGLPRFFLEFMAGMALARLVQGGAMPRWAATLGVALVPAGLWIGVDAVVVAGLASLVARAALLPGQDEGGILHKLGEASFGVYLSWVFVEAVLVLVLRLVQPGAGGRLLLMAAGLGGTFLAGWIAWRVIEVPAARWLARRPSPAGA</sequence>
<feature type="transmembrane region" description="Helical" evidence="1">
    <location>
        <begin position="207"/>
        <end position="226"/>
    </location>
</feature>
<feature type="transmembrane region" description="Helical" evidence="1">
    <location>
        <begin position="14"/>
        <end position="31"/>
    </location>
</feature>
<keyword evidence="3" id="KW-0012">Acyltransferase</keyword>
<protein>
    <submittedName>
        <fullName evidence="3">Peptidoglycan/LPS O-acetylase OafA/YrhL, contains acyltransferase and SGNH-hydrolase domains</fullName>
    </submittedName>
</protein>
<proteinExistence type="predicted"/>
<feature type="transmembrane region" description="Helical" evidence="1">
    <location>
        <begin position="284"/>
        <end position="303"/>
    </location>
</feature>
<evidence type="ECO:0000259" key="2">
    <source>
        <dbReference type="Pfam" id="PF01757"/>
    </source>
</evidence>
<dbReference type="EMBL" id="FOSQ01000005">
    <property type="protein sequence ID" value="SFK65883.1"/>
    <property type="molecule type" value="Genomic_DNA"/>
</dbReference>
<dbReference type="PANTHER" id="PTHR23028">
    <property type="entry name" value="ACETYLTRANSFERASE"/>
    <property type="match status" value="1"/>
</dbReference>
<feature type="transmembrane region" description="Helical" evidence="1">
    <location>
        <begin position="92"/>
        <end position="115"/>
    </location>
</feature>
<dbReference type="GO" id="GO:0016787">
    <property type="term" value="F:hydrolase activity"/>
    <property type="evidence" value="ECO:0007669"/>
    <property type="project" value="UniProtKB-KW"/>
</dbReference>
<dbReference type="STRING" id="1123062.SAMN02745775_105140"/>
<evidence type="ECO:0000256" key="1">
    <source>
        <dbReference type="SAM" id="Phobius"/>
    </source>
</evidence>
<dbReference type="Pfam" id="PF01757">
    <property type="entry name" value="Acyl_transf_3"/>
    <property type="match status" value="1"/>
</dbReference>
<feature type="domain" description="Acyltransferase 3" evidence="2">
    <location>
        <begin position="15"/>
        <end position="332"/>
    </location>
</feature>
<dbReference type="InterPro" id="IPR002656">
    <property type="entry name" value="Acyl_transf_3_dom"/>
</dbReference>
<feature type="transmembrane region" description="Helical" evidence="1">
    <location>
        <begin position="51"/>
        <end position="71"/>
    </location>
</feature>
<dbReference type="AlphaFoldDB" id="A0A1I4BBF5"/>
<keyword evidence="3" id="KW-0808">Transferase</keyword>
<gene>
    <name evidence="3" type="ORF">SAMN02745775_105140</name>
</gene>
<dbReference type="GO" id="GO:0016020">
    <property type="term" value="C:membrane"/>
    <property type="evidence" value="ECO:0007669"/>
    <property type="project" value="TreeGrafter"/>
</dbReference>
<dbReference type="GO" id="GO:0000271">
    <property type="term" value="P:polysaccharide biosynthetic process"/>
    <property type="evidence" value="ECO:0007669"/>
    <property type="project" value="TreeGrafter"/>
</dbReference>
<keyword evidence="1" id="KW-0812">Transmembrane</keyword>
<dbReference type="PANTHER" id="PTHR23028:SF53">
    <property type="entry name" value="ACYL_TRANSF_3 DOMAIN-CONTAINING PROTEIN"/>
    <property type="match status" value="1"/>
</dbReference>
<dbReference type="GO" id="GO:0016747">
    <property type="term" value="F:acyltransferase activity, transferring groups other than amino-acyl groups"/>
    <property type="evidence" value="ECO:0007669"/>
    <property type="project" value="InterPro"/>
</dbReference>
<accession>A0A1I4BBF5</accession>
<keyword evidence="1" id="KW-1133">Transmembrane helix</keyword>
<keyword evidence="4" id="KW-1185">Reference proteome</keyword>
<evidence type="ECO:0000313" key="4">
    <source>
        <dbReference type="Proteomes" id="UP000199473"/>
    </source>
</evidence>
<dbReference type="Proteomes" id="UP000199473">
    <property type="component" value="Unassembled WGS sequence"/>
</dbReference>
<feature type="transmembrane region" description="Helical" evidence="1">
    <location>
        <begin position="151"/>
        <end position="170"/>
    </location>
</feature>
<organism evidence="3 4">
    <name type="scientific">Falsiroseomonas stagni DSM 19981</name>
    <dbReference type="NCBI Taxonomy" id="1123062"/>
    <lineage>
        <taxon>Bacteria</taxon>
        <taxon>Pseudomonadati</taxon>
        <taxon>Pseudomonadota</taxon>
        <taxon>Alphaproteobacteria</taxon>
        <taxon>Acetobacterales</taxon>
        <taxon>Roseomonadaceae</taxon>
        <taxon>Falsiroseomonas</taxon>
    </lineage>
</organism>
<feature type="transmembrane region" description="Helical" evidence="1">
    <location>
        <begin position="177"/>
        <end position="195"/>
    </location>
</feature>
<keyword evidence="3" id="KW-0378">Hydrolase</keyword>
<evidence type="ECO:0000313" key="3">
    <source>
        <dbReference type="EMBL" id="SFK65883.1"/>
    </source>
</evidence>
<name>A0A1I4BBF5_9PROT</name>
<reference evidence="3 4" key="1">
    <citation type="submission" date="2016-10" db="EMBL/GenBank/DDBJ databases">
        <authorList>
            <person name="de Groot N.N."/>
        </authorList>
    </citation>
    <scope>NUCLEOTIDE SEQUENCE [LARGE SCALE GENOMIC DNA]</scope>
    <source>
        <strain evidence="3 4">DSM 19981</strain>
    </source>
</reference>
<dbReference type="OrthoDB" id="505919at2"/>
<keyword evidence="1" id="KW-0472">Membrane</keyword>
<feature type="transmembrane region" description="Helical" evidence="1">
    <location>
        <begin position="238"/>
        <end position="264"/>
    </location>
</feature>